<keyword evidence="2" id="KW-1185">Reference proteome</keyword>
<protein>
    <submittedName>
        <fullName evidence="1">Aminotransferase class III-fold pyridoxal phosphate-dependent enzyme</fullName>
    </submittedName>
</protein>
<name>A0ACD1DUH9_9BACT</name>
<reference evidence="1" key="1">
    <citation type="submission" date="2021-05" db="EMBL/GenBank/DDBJ databases">
        <title>An isolated secondary fermenter in methanogenic hydrocarbon-degrading communities.</title>
        <authorList>
            <person name="Liu Y.-F."/>
            <person name="Liu Z.-l."/>
        </authorList>
    </citation>
    <scope>NUCLEOTIDE SEQUENCE</scope>
    <source>
        <strain evidence="1">L-13</strain>
    </source>
</reference>
<organism evidence="1 2">
    <name type="scientific">Aminirod propionatiphilus</name>
    <dbReference type="NCBI Taxonomy" id="3415223"/>
    <lineage>
        <taxon>Bacteria</taxon>
        <taxon>Thermotogati</taxon>
        <taxon>Synergistota</taxon>
        <taxon>Synergistia</taxon>
        <taxon>Synergistales</taxon>
        <taxon>Aminiphilaceae</taxon>
        <taxon>Aminirod</taxon>
    </lineage>
</organism>
<evidence type="ECO:0000313" key="1">
    <source>
        <dbReference type="EMBL" id="QVL35925.1"/>
    </source>
</evidence>
<keyword evidence="1" id="KW-0808">Transferase</keyword>
<dbReference type="EMBL" id="CP074691">
    <property type="protein sequence ID" value="QVL35925.1"/>
    <property type="molecule type" value="Genomic_DNA"/>
</dbReference>
<keyword evidence="1" id="KW-0032">Aminotransferase</keyword>
<sequence>MNGLDAFPRSLALVERDGRVLSGCARSPYYPLVVKSGRGAVLEDVDGNRFIDFSAGAASLNTGTCHPRVVEAVTEQARSLLCYTIGYMYEESSVELAERLCAVTPGSFPKKVAYGLSGSDAIDGAVKFARAFTGRSEIISFRTAYHGSTYGALSASAISLNMRRGLGPMIPGFHVFPYPICARCPFGRREESCDLECLKDIEEAFRLYLPAEEVAAVLFEPIAGDAGLMIPPARYVRALADLCRREGILFVSDEVQQGFGRTGRWFAIEHFDVVPDIVVLGKAIASGMPLSALVMRSEIADALSDPGHIFTLAGGAVCCQAALATLDVIEEERLVERSRRLGDLIRERLAAMGETLPLLGDCRGLGLTIGQEIVDDNGNPDRDACTRVCFRCWQRGLVLTFLGDNVLRIQPPLIITEEEALKGLEILRLALEDYRAGSIGDEALRFARGWS</sequence>
<dbReference type="Proteomes" id="UP000682204">
    <property type="component" value="Chromosome"/>
</dbReference>
<gene>
    <name evidence="1" type="ORF">KIH16_12400</name>
</gene>
<accession>A0ACD1DUH9</accession>
<proteinExistence type="predicted"/>
<evidence type="ECO:0000313" key="2">
    <source>
        <dbReference type="Proteomes" id="UP000682204"/>
    </source>
</evidence>